<protein>
    <submittedName>
        <fullName evidence="1">BNR-Asp box repeat-containing protein</fullName>
    </submittedName>
</protein>
<accession>A0A1M5JIW9</accession>
<dbReference type="CDD" id="cd15482">
    <property type="entry name" value="Sialidase_non-viral"/>
    <property type="match status" value="1"/>
</dbReference>
<reference evidence="1 2" key="1">
    <citation type="submission" date="2016-11" db="EMBL/GenBank/DDBJ databases">
        <authorList>
            <person name="Jaros S."/>
            <person name="Januszkiewicz K."/>
            <person name="Wedrychowicz H."/>
        </authorList>
    </citation>
    <scope>NUCLEOTIDE SEQUENCE [LARGE SCALE GENOMIC DNA]</scope>
    <source>
        <strain evidence="1 2">DSM 24574</strain>
    </source>
</reference>
<proteinExistence type="predicted"/>
<gene>
    <name evidence="1" type="ORF">SAMN04488109_0088</name>
</gene>
<dbReference type="PANTHER" id="PTHR43739">
    <property type="entry name" value="XYLOGLUCANASE (EUROFUNG)"/>
    <property type="match status" value="1"/>
</dbReference>
<dbReference type="SUPFAM" id="SSF110296">
    <property type="entry name" value="Oligoxyloglucan reducing end-specific cellobiohydrolase"/>
    <property type="match status" value="2"/>
</dbReference>
<dbReference type="PANTHER" id="PTHR43739:SF5">
    <property type="entry name" value="EXO-ALPHA-SIALIDASE"/>
    <property type="match status" value="1"/>
</dbReference>
<organism evidence="1 2">
    <name type="scientific">Chryseolinea serpens</name>
    <dbReference type="NCBI Taxonomy" id="947013"/>
    <lineage>
        <taxon>Bacteria</taxon>
        <taxon>Pseudomonadati</taxon>
        <taxon>Bacteroidota</taxon>
        <taxon>Cytophagia</taxon>
        <taxon>Cytophagales</taxon>
        <taxon>Fulvivirgaceae</taxon>
        <taxon>Chryseolinea</taxon>
    </lineage>
</organism>
<dbReference type="InterPro" id="IPR036278">
    <property type="entry name" value="Sialidase_sf"/>
</dbReference>
<sequence length="818" mass="90933">MDVAPAIDQRLNHKSRMKQIIGSILVYAVVIGLTSCRQPATENKAQAEAAKWEKLGPGGGGATFIPTFAYETPDHFMVRCDMTGSYLTRNGGFSYDQINFSNGASSYAYDPNDPNTIYIGATALHRSTDGGKTWEQIFPLKKDVSKEIFQGDHGGYSIETTDTTLYNRKNGHVGFVRLDARKPDALYFSMGADFFYSDDRGKTLKKEQLPQRIDFIYAPADKDSNSILVFTSDAVHTFNTTTHTFEHKDLPKEMAPAFSFTGGATTKGDETLLYALHHDPKEEIQEEFGHTEVWTSVDLGGHWTRLTNPELTNDNVGIKPSYSMIACAENDAEKTYLVSNRYEEKKAGNKMIYWYGAMKTADAGKHWEWVWKGGGGSGQYGVKDGIGVTNLKDAWAEKAFGGEYIRLMDVGVYPKDGNVAVVTDWYRTMKTTDGGKTWNEIYSASQPDGTFISRGLDVTNAYGVHFDPFDSSHIAISYTDIGYHHSYNGGKSWIRSTEGVPTEWINTCYWMVFDPQVKDKVWSVWSGLHDFPRGKMTRNPAWKSHGKGGVCVSLDGGKTWKPTNEGMGFDSPSTCIVMDPNTPAGQRTLYVSVYGKGVYKSIDDGKTWTLKNKGIGENTCAFELTLAGNGNLYLTVSPTPMHKGGKTGREFYSGDVYRSTDGAETWTRLKVNDGPLFPNGMDYDREHPNRIYLAGWSDLDLADLVGGAVARSTGGNELIKIPGGIFMSEDAGETWTSIFDKTQYVYDVTVDADHPGRLYCNTFNQAAYRSDDYGKTWKKIKGYDFHWGQRAIVDPHHPGQIYLTTYGSSVLHGTPETE</sequence>
<dbReference type="InterPro" id="IPR015943">
    <property type="entry name" value="WD40/YVTN_repeat-like_dom_sf"/>
</dbReference>
<dbReference type="Proteomes" id="UP000184212">
    <property type="component" value="Unassembled WGS sequence"/>
</dbReference>
<keyword evidence="2" id="KW-1185">Reference proteome</keyword>
<name>A0A1M5JIW9_9BACT</name>
<evidence type="ECO:0000313" key="1">
    <source>
        <dbReference type="EMBL" id="SHG40481.1"/>
    </source>
</evidence>
<dbReference type="EMBL" id="FQWQ01000001">
    <property type="protein sequence ID" value="SHG40481.1"/>
    <property type="molecule type" value="Genomic_DNA"/>
</dbReference>
<evidence type="ECO:0000313" key="2">
    <source>
        <dbReference type="Proteomes" id="UP000184212"/>
    </source>
</evidence>
<dbReference type="STRING" id="947013.SAMN04488109_0088"/>
<dbReference type="GO" id="GO:0010411">
    <property type="term" value="P:xyloglucan metabolic process"/>
    <property type="evidence" value="ECO:0007669"/>
    <property type="project" value="TreeGrafter"/>
</dbReference>
<dbReference type="InterPro" id="IPR002860">
    <property type="entry name" value="BNR_rpt"/>
</dbReference>
<dbReference type="InterPro" id="IPR052025">
    <property type="entry name" value="Xyloglucanase_GH74"/>
</dbReference>
<dbReference type="Pfam" id="PF15899">
    <property type="entry name" value="BNR_6"/>
    <property type="match status" value="1"/>
</dbReference>
<dbReference type="AlphaFoldDB" id="A0A1M5JIW9"/>
<dbReference type="SUPFAM" id="SSF50939">
    <property type="entry name" value="Sialidases"/>
    <property type="match status" value="1"/>
</dbReference>
<dbReference type="OrthoDB" id="9757809at2"/>
<dbReference type="Gene3D" id="2.130.10.10">
    <property type="entry name" value="YVTN repeat-like/Quinoprotein amine dehydrogenase"/>
    <property type="match status" value="4"/>
</dbReference>